<protein>
    <submittedName>
        <fullName evidence="1">Head-tail adaptor protein</fullName>
    </submittedName>
</protein>
<dbReference type="KEGG" id="apol:K9D25_15820"/>
<reference evidence="1" key="1">
    <citation type="submission" date="2021-09" db="EMBL/GenBank/DDBJ databases">
        <title>Network and meta-omics reveal the key degrader and cooperation patterns in an efficient 1,4-dioxane-degrading microbial community.</title>
        <authorList>
            <person name="Dai C."/>
        </authorList>
    </citation>
    <scope>NUCLEOTIDE SEQUENCE</scope>
    <source>
        <strain evidence="1">ZM13</strain>
    </source>
</reference>
<gene>
    <name evidence="1" type="ORF">K9D25_15820</name>
</gene>
<dbReference type="InterPro" id="IPR008767">
    <property type="entry name" value="Phage_SPP1_head-tail_adaptor"/>
</dbReference>
<dbReference type="Gene3D" id="2.40.10.270">
    <property type="entry name" value="Bacteriophage SPP1 head-tail adaptor protein"/>
    <property type="match status" value="1"/>
</dbReference>
<proteinExistence type="predicted"/>
<dbReference type="RefSeq" id="WP_244376591.1">
    <property type="nucleotide sequence ID" value="NZ_CP083239.1"/>
</dbReference>
<dbReference type="Proteomes" id="UP000831684">
    <property type="component" value="Chromosome"/>
</dbReference>
<dbReference type="InterPro" id="IPR038666">
    <property type="entry name" value="SSP1_head-tail_sf"/>
</dbReference>
<accession>A0A9E6ZUA5</accession>
<evidence type="ECO:0000313" key="2">
    <source>
        <dbReference type="Proteomes" id="UP000831684"/>
    </source>
</evidence>
<dbReference type="EMBL" id="CP083239">
    <property type="protein sequence ID" value="UOK70187.1"/>
    <property type="molecule type" value="Genomic_DNA"/>
</dbReference>
<organism evidence="1 2">
    <name type="scientific">Ancylobacter polymorphus</name>
    <dbReference type="NCBI Taxonomy" id="223390"/>
    <lineage>
        <taxon>Bacteria</taxon>
        <taxon>Pseudomonadati</taxon>
        <taxon>Pseudomonadota</taxon>
        <taxon>Alphaproteobacteria</taxon>
        <taxon>Hyphomicrobiales</taxon>
        <taxon>Xanthobacteraceae</taxon>
        <taxon>Ancylobacter</taxon>
    </lineage>
</organism>
<evidence type="ECO:0000313" key="1">
    <source>
        <dbReference type="EMBL" id="UOK70187.1"/>
    </source>
</evidence>
<name>A0A9E6ZUA5_9HYPH</name>
<sequence length="118" mass="12939">MSRQTGAGRLRERVRFQSRAVVDDGYGNTRGAWVTRFTVAAGLRPLRGGEQVMASRLQGVQPYVLTVRQSSQTRLVASDWRVVDARDASRVFAITAPPTDPDALGLWLDILVTQGEPG</sequence>
<dbReference type="Pfam" id="PF05521">
    <property type="entry name" value="Phage_HCP"/>
    <property type="match status" value="1"/>
</dbReference>
<dbReference type="AlphaFoldDB" id="A0A9E6ZUA5"/>